<dbReference type="PROSITE" id="PS00463">
    <property type="entry name" value="ZN2_CY6_FUNGAL_1"/>
    <property type="match status" value="1"/>
</dbReference>
<dbReference type="AlphaFoldDB" id="A0A9W4NLR5"/>
<dbReference type="EMBL" id="CAJVPD010000237">
    <property type="protein sequence ID" value="CAG8381733.1"/>
    <property type="molecule type" value="Genomic_DNA"/>
</dbReference>
<evidence type="ECO:0000256" key="2">
    <source>
        <dbReference type="ARBA" id="ARBA00023125"/>
    </source>
</evidence>
<dbReference type="OrthoDB" id="9451547at2759"/>
<feature type="domain" description="Zn(2)-C6 fungal-type" evidence="6">
    <location>
        <begin position="13"/>
        <end position="43"/>
    </location>
</feature>
<dbReference type="PANTHER" id="PTHR47784:SF5">
    <property type="entry name" value="STEROL UPTAKE CONTROL PROTEIN 2"/>
    <property type="match status" value="1"/>
</dbReference>
<dbReference type="Pfam" id="PF11951">
    <property type="entry name" value="Fungal_trans_2"/>
    <property type="match status" value="1"/>
</dbReference>
<dbReference type="GO" id="GO:0008270">
    <property type="term" value="F:zinc ion binding"/>
    <property type="evidence" value="ECO:0007669"/>
    <property type="project" value="InterPro"/>
</dbReference>
<dbReference type="Gene3D" id="4.10.240.10">
    <property type="entry name" value="Zn(2)-C6 fungal-type DNA-binding domain"/>
    <property type="match status" value="1"/>
</dbReference>
<evidence type="ECO:0000256" key="4">
    <source>
        <dbReference type="ARBA" id="ARBA00023242"/>
    </source>
</evidence>
<organism evidence="7 8">
    <name type="scientific">Penicillium salamii</name>
    <dbReference type="NCBI Taxonomy" id="1612424"/>
    <lineage>
        <taxon>Eukaryota</taxon>
        <taxon>Fungi</taxon>
        <taxon>Dikarya</taxon>
        <taxon>Ascomycota</taxon>
        <taxon>Pezizomycotina</taxon>
        <taxon>Eurotiomycetes</taxon>
        <taxon>Eurotiomycetidae</taxon>
        <taxon>Eurotiales</taxon>
        <taxon>Aspergillaceae</taxon>
        <taxon>Penicillium</taxon>
    </lineage>
</organism>
<dbReference type="PROSITE" id="PS50048">
    <property type="entry name" value="ZN2_CY6_FUNGAL_2"/>
    <property type="match status" value="1"/>
</dbReference>
<dbReference type="SUPFAM" id="SSF57701">
    <property type="entry name" value="Zn2/Cys6 DNA-binding domain"/>
    <property type="match status" value="1"/>
</dbReference>
<evidence type="ECO:0000313" key="7">
    <source>
        <dbReference type="EMBL" id="CAG8381733.1"/>
    </source>
</evidence>
<dbReference type="CDD" id="cd00067">
    <property type="entry name" value="GAL4"/>
    <property type="match status" value="1"/>
</dbReference>
<dbReference type="SMART" id="SM00066">
    <property type="entry name" value="GAL4"/>
    <property type="match status" value="1"/>
</dbReference>
<comment type="caution">
    <text evidence="7">The sequence shown here is derived from an EMBL/GenBank/DDBJ whole genome shotgun (WGS) entry which is preliminary data.</text>
</comment>
<keyword evidence="4" id="KW-0539">Nucleus</keyword>
<dbReference type="InterPro" id="IPR053157">
    <property type="entry name" value="Sterol_Uptake_Regulator"/>
</dbReference>
<dbReference type="InterPro" id="IPR036864">
    <property type="entry name" value="Zn2-C6_fun-type_DNA-bd_sf"/>
</dbReference>
<dbReference type="PANTHER" id="PTHR47784">
    <property type="entry name" value="STEROL UPTAKE CONTROL PROTEIN 2"/>
    <property type="match status" value="1"/>
</dbReference>
<sequence length="383" mass="43365">MSKRRPHTKSRGGCNRCKRRRIKCDEAGPPCATCRARDAECEYSLNIFRPSSWVQSSENAGTEYKGQPALQTPHRESCEDLQDGPSLPPTSLTRNRELQLMHHWTLKTCHSFSAILSEVFQTYVVKQALHYPFLMDSLLALTALHMASELSDTVEKRELLNDALQYQSRAMPEFRDELGNVSPANCHALFACSVLMMACTVVFPSLEASRDGRENRAKAPTGLKSLFHLISGIHFIIDQARESLEEGPFKVIIQPWSGADPAFLLPEERVLPPELRRLGDDALLSHLYRNAINTLEHFAMAEGMVIPWIKVVGEEFIDRVEDGEPLALLIYTCWARLMARQEMWWAQSAGKMIVQDFGHVESGDERDRLLKSAPFLYEMLSST</sequence>
<keyword evidence="1" id="KW-0805">Transcription regulation</keyword>
<evidence type="ECO:0000256" key="1">
    <source>
        <dbReference type="ARBA" id="ARBA00023015"/>
    </source>
</evidence>
<gene>
    <name evidence="7" type="ORF">PSALAMII_LOCUS5773</name>
</gene>
<feature type="region of interest" description="Disordered" evidence="5">
    <location>
        <begin position="58"/>
        <end position="89"/>
    </location>
</feature>
<dbReference type="GO" id="GO:0003677">
    <property type="term" value="F:DNA binding"/>
    <property type="evidence" value="ECO:0007669"/>
    <property type="project" value="UniProtKB-KW"/>
</dbReference>
<dbReference type="GO" id="GO:0001228">
    <property type="term" value="F:DNA-binding transcription activator activity, RNA polymerase II-specific"/>
    <property type="evidence" value="ECO:0007669"/>
    <property type="project" value="TreeGrafter"/>
</dbReference>
<keyword evidence="3" id="KW-0804">Transcription</keyword>
<evidence type="ECO:0000256" key="3">
    <source>
        <dbReference type="ARBA" id="ARBA00023163"/>
    </source>
</evidence>
<dbReference type="InterPro" id="IPR021858">
    <property type="entry name" value="Fun_TF"/>
</dbReference>
<evidence type="ECO:0000313" key="8">
    <source>
        <dbReference type="Proteomes" id="UP001152592"/>
    </source>
</evidence>
<accession>A0A9W4NLR5</accession>
<proteinExistence type="predicted"/>
<dbReference type="Pfam" id="PF00172">
    <property type="entry name" value="Zn_clus"/>
    <property type="match status" value="1"/>
</dbReference>
<evidence type="ECO:0000259" key="6">
    <source>
        <dbReference type="PROSITE" id="PS50048"/>
    </source>
</evidence>
<reference evidence="7" key="1">
    <citation type="submission" date="2021-07" db="EMBL/GenBank/DDBJ databases">
        <authorList>
            <person name="Branca A.L. A."/>
        </authorList>
    </citation>
    <scope>NUCLEOTIDE SEQUENCE</scope>
</reference>
<evidence type="ECO:0000256" key="5">
    <source>
        <dbReference type="SAM" id="MobiDB-lite"/>
    </source>
</evidence>
<keyword evidence="2" id="KW-0238">DNA-binding</keyword>
<protein>
    <recommendedName>
        <fullName evidence="6">Zn(2)-C6 fungal-type domain-containing protein</fullName>
    </recommendedName>
</protein>
<dbReference type="Proteomes" id="UP001152592">
    <property type="component" value="Unassembled WGS sequence"/>
</dbReference>
<dbReference type="InterPro" id="IPR001138">
    <property type="entry name" value="Zn2Cys6_DnaBD"/>
</dbReference>
<name>A0A9W4NLR5_9EURO</name>